<sequence length="212" mass="22554">MPDRLLALREDLLRAGLAPRHVERYLAELSDHRADIAENLHAAGLAPEAARAEAERRLGAHDALLLPMLADRRFRSPAARWPALFYLLLPLAIQAAIILAGILALLLAAATNLRPVIADLGDILALVLLAAPIVLAWLILVAAHRRRAGLHWPLLGIAAGILLAAALRLHVAAPMPGAAGQIGLTLGLPAPLPLLVLALVSLLPLSLHRRPE</sequence>
<accession>A0A178HQ78</accession>
<keyword evidence="1" id="KW-0812">Transmembrane</keyword>
<name>A0A178HQ78_9HYPH</name>
<dbReference type="EMBL" id="LVVY01000125">
    <property type="protein sequence ID" value="OAM74175.1"/>
    <property type="molecule type" value="Genomic_DNA"/>
</dbReference>
<evidence type="ECO:0000313" key="3">
    <source>
        <dbReference type="Proteomes" id="UP000078389"/>
    </source>
</evidence>
<feature type="transmembrane region" description="Helical" evidence="1">
    <location>
        <begin position="190"/>
        <end position="207"/>
    </location>
</feature>
<evidence type="ECO:0000256" key="1">
    <source>
        <dbReference type="SAM" id="Phobius"/>
    </source>
</evidence>
<organism evidence="2 3">
    <name type="scientific">Devosia elaeis</name>
    <dbReference type="NCBI Taxonomy" id="1770058"/>
    <lineage>
        <taxon>Bacteria</taxon>
        <taxon>Pseudomonadati</taxon>
        <taxon>Pseudomonadota</taxon>
        <taxon>Alphaproteobacteria</taxon>
        <taxon>Hyphomicrobiales</taxon>
        <taxon>Devosiaceae</taxon>
        <taxon>Devosia</taxon>
    </lineage>
</organism>
<evidence type="ECO:0000313" key="2">
    <source>
        <dbReference type="EMBL" id="OAM74175.1"/>
    </source>
</evidence>
<dbReference type="RefSeq" id="WP_067459422.1">
    <property type="nucleotide sequence ID" value="NZ_LVVY01000125.1"/>
</dbReference>
<feature type="transmembrane region" description="Helical" evidence="1">
    <location>
        <begin position="83"/>
        <end position="111"/>
    </location>
</feature>
<comment type="caution">
    <text evidence="2">The sequence shown here is derived from an EMBL/GenBank/DDBJ whole genome shotgun (WGS) entry which is preliminary data.</text>
</comment>
<feature type="transmembrane region" description="Helical" evidence="1">
    <location>
        <begin position="123"/>
        <end position="143"/>
    </location>
</feature>
<reference evidence="2 3" key="1">
    <citation type="submission" date="2016-03" db="EMBL/GenBank/DDBJ databases">
        <title>Genome sequencing of Devosia sp. S37.</title>
        <authorList>
            <person name="Mohd Nor M."/>
        </authorList>
    </citation>
    <scope>NUCLEOTIDE SEQUENCE [LARGE SCALE GENOMIC DNA]</scope>
    <source>
        <strain evidence="2 3">S37</strain>
    </source>
</reference>
<keyword evidence="1" id="KW-1133">Transmembrane helix</keyword>
<dbReference type="STRING" id="1770058.A3840_16515"/>
<dbReference type="AlphaFoldDB" id="A0A178HQ78"/>
<gene>
    <name evidence="2" type="ORF">A3840_16515</name>
</gene>
<protein>
    <submittedName>
        <fullName evidence="2">Uncharacterized protein</fullName>
    </submittedName>
</protein>
<keyword evidence="1" id="KW-0472">Membrane</keyword>
<feature type="transmembrane region" description="Helical" evidence="1">
    <location>
        <begin position="150"/>
        <end position="170"/>
    </location>
</feature>
<dbReference type="Proteomes" id="UP000078389">
    <property type="component" value="Unassembled WGS sequence"/>
</dbReference>
<keyword evidence="3" id="KW-1185">Reference proteome</keyword>
<proteinExistence type="predicted"/>